<dbReference type="EMBL" id="MEXH01000002">
    <property type="protein sequence ID" value="OGC92993.1"/>
    <property type="molecule type" value="Genomic_DNA"/>
</dbReference>
<dbReference type="GO" id="GO:0046983">
    <property type="term" value="F:protein dimerization activity"/>
    <property type="evidence" value="ECO:0007669"/>
    <property type="project" value="InterPro"/>
</dbReference>
<proteinExistence type="inferred from homology"/>
<evidence type="ECO:0000259" key="12">
    <source>
        <dbReference type="SMART" id="SM00662"/>
    </source>
</evidence>
<evidence type="ECO:0000256" key="3">
    <source>
        <dbReference type="ARBA" id="ARBA00015972"/>
    </source>
</evidence>
<protein>
    <recommendedName>
        <fullName evidence="3 11">DNA-directed RNA polymerase subunit alpha</fullName>
        <shortName evidence="11">RNAP subunit alpha</shortName>
        <ecNumber evidence="2 11">2.7.7.6</ecNumber>
    </recommendedName>
    <alternativeName>
        <fullName evidence="9 11">RNA polymerase subunit alpha</fullName>
    </alternativeName>
    <alternativeName>
        <fullName evidence="8 11">Transcriptase subunit alpha</fullName>
    </alternativeName>
</protein>
<evidence type="ECO:0000313" key="13">
    <source>
        <dbReference type="EMBL" id="OGC92993.1"/>
    </source>
</evidence>
<evidence type="ECO:0000313" key="14">
    <source>
        <dbReference type="Proteomes" id="UP000178176"/>
    </source>
</evidence>
<comment type="function">
    <text evidence="11">DNA-dependent RNA polymerase catalyzes the transcription of DNA into RNA using the four ribonucleoside triphosphates as substrates.</text>
</comment>
<keyword evidence="7 11" id="KW-0804">Transcription</keyword>
<reference evidence="13 14" key="1">
    <citation type="journal article" date="2016" name="Nat. Commun.">
        <title>Thousands of microbial genomes shed light on interconnected biogeochemical processes in an aquifer system.</title>
        <authorList>
            <person name="Anantharaman K."/>
            <person name="Brown C.T."/>
            <person name="Hug L.A."/>
            <person name="Sharon I."/>
            <person name="Castelle C.J."/>
            <person name="Probst A.J."/>
            <person name="Thomas B.C."/>
            <person name="Singh A."/>
            <person name="Wilkins M.J."/>
            <person name="Karaoz U."/>
            <person name="Brodie E.L."/>
            <person name="Williams K.H."/>
            <person name="Hubbard S.S."/>
            <person name="Banfield J.F."/>
        </authorList>
    </citation>
    <scope>NUCLEOTIDE SEQUENCE [LARGE SCALE GENOMIC DNA]</scope>
</reference>
<dbReference type="Pfam" id="PF01193">
    <property type="entry name" value="RNA_pol_L"/>
    <property type="match status" value="1"/>
</dbReference>
<evidence type="ECO:0000256" key="11">
    <source>
        <dbReference type="HAMAP-Rule" id="MF_00059"/>
    </source>
</evidence>
<feature type="domain" description="DNA-directed RNA polymerase RpoA/D/Rpb3-type" evidence="12">
    <location>
        <begin position="17"/>
        <end position="223"/>
    </location>
</feature>
<evidence type="ECO:0000256" key="10">
    <source>
        <dbReference type="ARBA" id="ARBA00048552"/>
    </source>
</evidence>
<dbReference type="HAMAP" id="MF_00059">
    <property type="entry name" value="RNApol_bact_RpoA"/>
    <property type="match status" value="1"/>
</dbReference>
<keyword evidence="4 11" id="KW-0240">DNA-directed RNA polymerase</keyword>
<dbReference type="GO" id="GO:0003677">
    <property type="term" value="F:DNA binding"/>
    <property type="evidence" value="ECO:0007669"/>
    <property type="project" value="UniProtKB-UniRule"/>
</dbReference>
<dbReference type="EC" id="2.7.7.6" evidence="2 11"/>
<name>A0A1F4YID9_9BACT</name>
<sequence>MIATQFTIQSQAASPRSAQYVIEPLPQGFGHTLGNSLRRVLFTSIPGAAITTASIPGANHQFATLPGVQEDVVQLVLNLKLVRLTYTGSEPVRITISAKGPGTVTAGDFQTPPSVTIANPELVLAHLSDKSAKLELEATVETGLGYSPAEDRQVTTIGMIPLDASFTPVTIVNFSVEATRVGRVTNFDKLILDITTDGTISPSQALKQASLTLVDYFTVLSNPDSVIPPPGPFSDSKQPSSSPALSIEELDLPTRIANALQKAGLETVSQLLATPRSELAKVKNLGSKSVKIIDLALKDKGFELI</sequence>
<evidence type="ECO:0000256" key="6">
    <source>
        <dbReference type="ARBA" id="ARBA00022695"/>
    </source>
</evidence>
<dbReference type="InterPro" id="IPR011260">
    <property type="entry name" value="RNAP_asu_C"/>
</dbReference>
<evidence type="ECO:0000256" key="1">
    <source>
        <dbReference type="ARBA" id="ARBA00007123"/>
    </source>
</evidence>
<dbReference type="InterPro" id="IPR011773">
    <property type="entry name" value="DNA-dir_RpoA"/>
</dbReference>
<evidence type="ECO:0000256" key="7">
    <source>
        <dbReference type="ARBA" id="ARBA00023163"/>
    </source>
</evidence>
<feature type="region of interest" description="Alpha C-terminal domain (alpha-CTD)" evidence="11">
    <location>
        <begin position="243"/>
        <end position="305"/>
    </location>
</feature>
<comment type="similarity">
    <text evidence="1 11">Belongs to the RNA polymerase alpha chain family.</text>
</comment>
<evidence type="ECO:0000256" key="9">
    <source>
        <dbReference type="ARBA" id="ARBA00033070"/>
    </source>
</evidence>
<dbReference type="NCBIfam" id="TIGR02027">
    <property type="entry name" value="rpoA"/>
    <property type="match status" value="1"/>
</dbReference>
<dbReference type="Gene3D" id="1.10.150.20">
    <property type="entry name" value="5' to 3' exonuclease, C-terminal subdomain"/>
    <property type="match status" value="1"/>
</dbReference>
<keyword evidence="6 11" id="KW-0548">Nucleotidyltransferase</keyword>
<evidence type="ECO:0000256" key="4">
    <source>
        <dbReference type="ARBA" id="ARBA00022478"/>
    </source>
</evidence>
<comment type="caution">
    <text evidence="13">The sequence shown here is derived from an EMBL/GenBank/DDBJ whole genome shotgun (WGS) entry which is preliminary data.</text>
</comment>
<comment type="catalytic activity">
    <reaction evidence="10 11">
        <text>RNA(n) + a ribonucleoside 5'-triphosphate = RNA(n+1) + diphosphate</text>
        <dbReference type="Rhea" id="RHEA:21248"/>
        <dbReference type="Rhea" id="RHEA-COMP:14527"/>
        <dbReference type="Rhea" id="RHEA-COMP:17342"/>
        <dbReference type="ChEBI" id="CHEBI:33019"/>
        <dbReference type="ChEBI" id="CHEBI:61557"/>
        <dbReference type="ChEBI" id="CHEBI:140395"/>
        <dbReference type="EC" id="2.7.7.6"/>
    </reaction>
</comment>
<dbReference type="InterPro" id="IPR011263">
    <property type="entry name" value="DNA-dir_RNA_pol_RpoA/D/Rpb3"/>
</dbReference>
<evidence type="ECO:0000256" key="5">
    <source>
        <dbReference type="ARBA" id="ARBA00022679"/>
    </source>
</evidence>
<dbReference type="SUPFAM" id="SSF47789">
    <property type="entry name" value="C-terminal domain of RNA polymerase alpha subunit"/>
    <property type="match status" value="1"/>
</dbReference>
<keyword evidence="5 11" id="KW-0808">Transferase</keyword>
<dbReference type="InterPro" id="IPR036603">
    <property type="entry name" value="RBP11-like"/>
</dbReference>
<dbReference type="Gene3D" id="3.30.1360.10">
    <property type="entry name" value="RNA polymerase, RBP11-like subunit"/>
    <property type="match status" value="1"/>
</dbReference>
<dbReference type="GO" id="GO:0003899">
    <property type="term" value="F:DNA-directed RNA polymerase activity"/>
    <property type="evidence" value="ECO:0007669"/>
    <property type="project" value="UniProtKB-UniRule"/>
</dbReference>
<dbReference type="Gene3D" id="2.170.120.12">
    <property type="entry name" value="DNA-directed RNA polymerase, insert domain"/>
    <property type="match status" value="1"/>
</dbReference>
<feature type="region of interest" description="Alpha N-terminal domain (alpha-NTD)" evidence="11">
    <location>
        <begin position="1"/>
        <end position="236"/>
    </location>
</feature>
<dbReference type="InterPro" id="IPR036643">
    <property type="entry name" value="RNApol_insert_sf"/>
</dbReference>
<dbReference type="SUPFAM" id="SSF55257">
    <property type="entry name" value="RBP11-like subunits of RNA polymerase"/>
    <property type="match status" value="1"/>
</dbReference>
<evidence type="ECO:0000256" key="2">
    <source>
        <dbReference type="ARBA" id="ARBA00012418"/>
    </source>
</evidence>
<comment type="subunit">
    <text evidence="11">Homodimer. The RNAP catalytic core consists of 2 alpha, 1 beta, 1 beta' and 1 omega subunit. When a sigma factor is associated with the core the holoenzyme is formed, which can initiate transcription.</text>
</comment>
<evidence type="ECO:0000256" key="8">
    <source>
        <dbReference type="ARBA" id="ARBA00032524"/>
    </source>
</evidence>
<accession>A0A1F4YID9</accession>
<dbReference type="GO" id="GO:0000428">
    <property type="term" value="C:DNA-directed RNA polymerase complex"/>
    <property type="evidence" value="ECO:0007669"/>
    <property type="project" value="UniProtKB-KW"/>
</dbReference>
<dbReference type="InterPro" id="IPR011262">
    <property type="entry name" value="DNA-dir_RNA_pol_insert"/>
</dbReference>
<dbReference type="AlphaFoldDB" id="A0A1F4YID9"/>
<dbReference type="SUPFAM" id="SSF56553">
    <property type="entry name" value="Insert subdomain of RNA polymerase alpha subunit"/>
    <property type="match status" value="1"/>
</dbReference>
<dbReference type="Pfam" id="PF01000">
    <property type="entry name" value="RNA_pol_A_bac"/>
    <property type="match status" value="1"/>
</dbReference>
<dbReference type="Pfam" id="PF03118">
    <property type="entry name" value="RNA_pol_A_CTD"/>
    <property type="match status" value="1"/>
</dbReference>
<dbReference type="FunFam" id="2.170.120.12:FF:000001">
    <property type="entry name" value="DNA-directed RNA polymerase subunit alpha"/>
    <property type="match status" value="1"/>
</dbReference>
<comment type="domain">
    <text evidence="11">The N-terminal domain is essential for RNAP assembly and basal transcription, whereas the C-terminal domain is involved in interaction with transcriptional regulators and with upstream promoter elements.</text>
</comment>
<dbReference type="GO" id="GO:0006351">
    <property type="term" value="P:DNA-templated transcription"/>
    <property type="evidence" value="ECO:0007669"/>
    <property type="project" value="UniProtKB-UniRule"/>
</dbReference>
<dbReference type="SMART" id="SM00662">
    <property type="entry name" value="RPOLD"/>
    <property type="match status" value="1"/>
</dbReference>
<dbReference type="CDD" id="cd06928">
    <property type="entry name" value="RNAP_alpha_NTD"/>
    <property type="match status" value="1"/>
</dbReference>
<dbReference type="Proteomes" id="UP000178176">
    <property type="component" value="Unassembled WGS sequence"/>
</dbReference>
<organism evidence="13 14">
    <name type="scientific">Candidatus Amesbacteria bacterium RIFCSPHIGHO2_01_FULL_48_32b</name>
    <dbReference type="NCBI Taxonomy" id="1797253"/>
    <lineage>
        <taxon>Bacteria</taxon>
        <taxon>Candidatus Amesiibacteriota</taxon>
    </lineage>
</organism>
<gene>
    <name evidence="11" type="primary">rpoA</name>
    <name evidence="13" type="ORF">A2876_00380</name>
</gene>
<dbReference type="NCBIfam" id="NF003519">
    <property type="entry name" value="PRK05182.2-5"/>
    <property type="match status" value="1"/>
</dbReference>
<dbReference type="GO" id="GO:0005737">
    <property type="term" value="C:cytoplasm"/>
    <property type="evidence" value="ECO:0007669"/>
    <property type="project" value="UniProtKB-ARBA"/>
</dbReference>